<evidence type="ECO:0000256" key="1">
    <source>
        <dbReference type="SAM" id="MobiDB-lite"/>
    </source>
</evidence>
<name>A0A1I8F9Z3_9PLAT</name>
<dbReference type="Gene3D" id="1.10.555.10">
    <property type="entry name" value="Rho GTPase activation protein"/>
    <property type="match status" value="1"/>
</dbReference>
<feature type="compositionally biased region" description="Basic residues" evidence="1">
    <location>
        <begin position="297"/>
        <end position="311"/>
    </location>
</feature>
<evidence type="ECO:0000313" key="3">
    <source>
        <dbReference type="Proteomes" id="UP000095280"/>
    </source>
</evidence>
<organism evidence="3 4">
    <name type="scientific">Macrostomum lignano</name>
    <dbReference type="NCBI Taxonomy" id="282301"/>
    <lineage>
        <taxon>Eukaryota</taxon>
        <taxon>Metazoa</taxon>
        <taxon>Spiralia</taxon>
        <taxon>Lophotrochozoa</taxon>
        <taxon>Platyhelminthes</taxon>
        <taxon>Rhabditophora</taxon>
        <taxon>Macrostomorpha</taxon>
        <taxon>Macrostomida</taxon>
        <taxon>Macrostomidae</taxon>
        <taxon>Macrostomum</taxon>
    </lineage>
</organism>
<protein>
    <submittedName>
        <fullName evidence="4">Rho-GAP domain-containing protein</fullName>
    </submittedName>
</protein>
<sequence length="520" mass="56778">CSARLHPGLASVNPISGGLRLERTAGPAESWSEHQQHHSAHSSSSLRAEFSDAKSFQRRAQAVARRQPDRSEPDVSDRDDGRHDDRPMMSSPTSEDRRQPGANSSSSSRPAEAERASSVADFFPVLKKLPAGGSPADAPIVPRCSLDAPPPASTSFVTFARAFYEICRVNLAFVTDVPADFLQTSSTRARRRSLAAPDRRRRREGRHRLRAVLLVRVCRPSGSTAVQTPKGCIAEPDLLQALKAICLGLSPLAASKRRLLNADILTSSAQLIIHCWMSRLERRGQSSASPASVSRQRQLRRRSVSRPRSRTCRPVSPVAEAVVSELGLLRGTTVAECEGLPGRLEAAGRCSLTELGPYFWQVAAGAGNLNPPTPGRERNPLCPLRNLGGSVSLAAARQLRVFQILVQLLPHSNRWMLSSLLKLLGQVAELPRTLMTPENLGTVFGPLLLCRDRWRSYYAAVQAMPESAKKVGAGSKVQRRRQFRRCRSDDGGARPLTAAAPLLDAVRADGRHSRRRLCGQ</sequence>
<dbReference type="AlphaFoldDB" id="A0A1I8F9Z3"/>
<reference evidence="4" key="1">
    <citation type="submission" date="2016-11" db="UniProtKB">
        <authorList>
            <consortium name="WormBaseParasite"/>
        </authorList>
    </citation>
    <scope>IDENTIFICATION</scope>
</reference>
<dbReference type="GO" id="GO:0007165">
    <property type="term" value="P:signal transduction"/>
    <property type="evidence" value="ECO:0007669"/>
    <property type="project" value="InterPro"/>
</dbReference>
<feature type="region of interest" description="Disordered" evidence="1">
    <location>
        <begin position="286"/>
        <end position="312"/>
    </location>
</feature>
<dbReference type="Proteomes" id="UP000095280">
    <property type="component" value="Unplaced"/>
</dbReference>
<feature type="domain" description="Rho-GAP" evidence="2">
    <location>
        <begin position="397"/>
        <end position="449"/>
    </location>
</feature>
<dbReference type="InterPro" id="IPR008936">
    <property type="entry name" value="Rho_GTPase_activation_prot"/>
</dbReference>
<feature type="compositionally biased region" description="Basic and acidic residues" evidence="1">
    <location>
        <begin position="66"/>
        <end position="87"/>
    </location>
</feature>
<evidence type="ECO:0000313" key="4">
    <source>
        <dbReference type="WBParaSite" id="maker-unitig_26405-snap-gene-0.2-mRNA-1"/>
    </source>
</evidence>
<feature type="region of interest" description="Disordered" evidence="1">
    <location>
        <begin position="1"/>
        <end position="117"/>
    </location>
</feature>
<proteinExistence type="predicted"/>
<dbReference type="WBParaSite" id="maker-unitig_26405-snap-gene-0.2-mRNA-1">
    <property type="protein sequence ID" value="maker-unitig_26405-snap-gene-0.2-mRNA-1"/>
    <property type="gene ID" value="maker-unitig_26405-snap-gene-0.2"/>
</dbReference>
<keyword evidence="3" id="KW-1185">Reference proteome</keyword>
<evidence type="ECO:0000259" key="2">
    <source>
        <dbReference type="Pfam" id="PF00620"/>
    </source>
</evidence>
<dbReference type="InterPro" id="IPR000198">
    <property type="entry name" value="RhoGAP_dom"/>
</dbReference>
<dbReference type="SUPFAM" id="SSF48350">
    <property type="entry name" value="GTPase activation domain, GAP"/>
    <property type="match status" value="1"/>
</dbReference>
<accession>A0A1I8F9Z3</accession>
<dbReference type="Pfam" id="PF00620">
    <property type="entry name" value="RhoGAP"/>
    <property type="match status" value="1"/>
</dbReference>